<dbReference type="Proteomes" id="UP000663827">
    <property type="component" value="Unassembled WGS sequence"/>
</dbReference>
<dbReference type="Gene3D" id="1.20.1280.50">
    <property type="match status" value="1"/>
</dbReference>
<gene>
    <name evidence="1" type="ORF">RDB_LOCUS83827</name>
</gene>
<comment type="caution">
    <text evidence="1">The sequence shown here is derived from an EMBL/GenBank/DDBJ whole genome shotgun (WGS) entry which is preliminary data.</text>
</comment>
<reference evidence="1" key="1">
    <citation type="submission" date="2021-01" db="EMBL/GenBank/DDBJ databases">
        <authorList>
            <person name="Kaushik A."/>
        </authorList>
    </citation>
    <scope>NUCLEOTIDE SEQUENCE</scope>
    <source>
        <strain evidence="1">AG5</strain>
    </source>
</reference>
<sequence>MIEQLKSAGDQLRTALDNYCRVYSSIQHHPTLGTLPYAPKFPPELTHQLDIELAFISRYKAKIRKIKATISRARNYCSGVAPINFLPPEILARIFHFLRPQACDQVYPNFGLFGQCGHRYPDYLTQVCTLWRKVAISTRALWSHIDLCPYEPNHDALTTRAEEYVTRAGHLPLELHISLSLGSARESEIENRDYNDLYELISRMVNRVESLELVASDHFRDLHRSVLSQLLFSHPSKLTKFMICSETGHHDPFVYARDTDPDDSDEEFEDFRLDLTEDQIESGFAPLTVLHLEGIFPIWSSVAYHGLTDLRLSSSDSLPRIGEEEFATILSSSPGLQILHFGLELDGLTTGSEEISRVYLQDLQVVKIFPVKSGTSPRGLCPSWVLRLLAPGVKPLRLYFGNRYEPAKAFDTEFESFFARSRVARFYTHDTFLPMSILLRHAVHLEQVILEYFEHSMFTPSIPRTWLQVDELDSLPRLKSFYAIKSNFSENELHWLVNCCPVGVVLDSCNVKLDDSEESTYEEFAYIFPTVRIADTPPYLSDFRYGRDILD</sequence>
<name>A0A8H3E0R4_9AGAM</name>
<organism evidence="1 2">
    <name type="scientific">Rhizoctonia solani</name>
    <dbReference type="NCBI Taxonomy" id="456999"/>
    <lineage>
        <taxon>Eukaryota</taxon>
        <taxon>Fungi</taxon>
        <taxon>Dikarya</taxon>
        <taxon>Basidiomycota</taxon>
        <taxon>Agaricomycotina</taxon>
        <taxon>Agaricomycetes</taxon>
        <taxon>Cantharellales</taxon>
        <taxon>Ceratobasidiaceae</taxon>
        <taxon>Rhizoctonia</taxon>
    </lineage>
</organism>
<accession>A0A8H3E0R4</accession>
<evidence type="ECO:0000313" key="1">
    <source>
        <dbReference type="EMBL" id="CAE7146452.1"/>
    </source>
</evidence>
<dbReference type="EMBL" id="CAJNJQ010001705">
    <property type="protein sequence ID" value="CAE7146452.1"/>
    <property type="molecule type" value="Genomic_DNA"/>
</dbReference>
<protein>
    <recommendedName>
        <fullName evidence="3">F-box domain-containing protein</fullName>
    </recommendedName>
</protein>
<evidence type="ECO:0000313" key="2">
    <source>
        <dbReference type="Proteomes" id="UP000663827"/>
    </source>
</evidence>
<dbReference type="AlphaFoldDB" id="A0A8H3E0R4"/>
<evidence type="ECO:0008006" key="3">
    <source>
        <dbReference type="Google" id="ProtNLM"/>
    </source>
</evidence>
<proteinExistence type="predicted"/>